<proteinExistence type="predicted"/>
<reference evidence="1" key="1">
    <citation type="submission" date="2004-08" db="EMBL/GenBank/DDBJ databases">
        <authorList>
            <person name="Town C.D."/>
        </authorList>
    </citation>
    <scope>NUCLEOTIDE SEQUENCE</scope>
</reference>
<gene>
    <name evidence="1" type="ORF">MtrDRAFT_AC149576g18v2</name>
</gene>
<organism evidence="1">
    <name type="scientific">Medicago truncatula</name>
    <name type="common">Barrel medic</name>
    <name type="synonym">Medicago tribuloides</name>
    <dbReference type="NCBI Taxonomy" id="3880"/>
    <lineage>
        <taxon>Eukaryota</taxon>
        <taxon>Viridiplantae</taxon>
        <taxon>Streptophyta</taxon>
        <taxon>Embryophyta</taxon>
        <taxon>Tracheophyta</taxon>
        <taxon>Spermatophyta</taxon>
        <taxon>Magnoliopsida</taxon>
        <taxon>eudicotyledons</taxon>
        <taxon>Gunneridae</taxon>
        <taxon>Pentapetalae</taxon>
        <taxon>rosids</taxon>
        <taxon>fabids</taxon>
        <taxon>Fabales</taxon>
        <taxon>Fabaceae</taxon>
        <taxon>Papilionoideae</taxon>
        <taxon>50 kb inversion clade</taxon>
        <taxon>NPAAA clade</taxon>
        <taxon>Hologalegina</taxon>
        <taxon>IRL clade</taxon>
        <taxon>Trifolieae</taxon>
        <taxon>Medicago</taxon>
    </lineage>
</organism>
<sequence>MILKMVEIVDRILNGKRVAKLQINKKHIWARNKP</sequence>
<protein>
    <submittedName>
        <fullName evidence="1">Uncharacterized protein</fullName>
    </submittedName>
</protein>
<name>A2Q2A1_MEDTR</name>
<dbReference type="AlphaFoldDB" id="A2Q2A1"/>
<accession>A2Q2A1</accession>
<dbReference type="EMBL" id="AC149576">
    <property type="protein sequence ID" value="ABN06038.1"/>
    <property type="molecule type" value="Genomic_DNA"/>
</dbReference>
<reference evidence="1" key="2">
    <citation type="submission" date="2007-03" db="EMBL/GenBank/DDBJ databases">
        <authorList>
            <consortium name="The International Medicago Genome Annotation Group"/>
        </authorList>
    </citation>
    <scope>NUCLEOTIDE SEQUENCE</scope>
</reference>
<evidence type="ECO:0000313" key="1">
    <source>
        <dbReference type="EMBL" id="ABN06038.1"/>
    </source>
</evidence>